<organism evidence="6 7">
    <name type="scientific">Dimorphilus gyrociliatus</name>
    <dbReference type="NCBI Taxonomy" id="2664684"/>
    <lineage>
        <taxon>Eukaryota</taxon>
        <taxon>Metazoa</taxon>
        <taxon>Spiralia</taxon>
        <taxon>Lophotrochozoa</taxon>
        <taxon>Annelida</taxon>
        <taxon>Polychaeta</taxon>
        <taxon>Polychaeta incertae sedis</taxon>
        <taxon>Dinophilidae</taxon>
        <taxon>Dimorphilus</taxon>
    </lineage>
</organism>
<dbReference type="AlphaFoldDB" id="A0A7I8VCC2"/>
<keyword evidence="3" id="KW-0862">Zinc</keyword>
<dbReference type="GO" id="GO:0008270">
    <property type="term" value="F:zinc ion binding"/>
    <property type="evidence" value="ECO:0007669"/>
    <property type="project" value="UniProtKB-KW"/>
</dbReference>
<accession>A0A7I8VCC2</accession>
<reference evidence="6 7" key="1">
    <citation type="submission" date="2020-08" db="EMBL/GenBank/DDBJ databases">
        <authorList>
            <person name="Hejnol A."/>
        </authorList>
    </citation>
    <scope>NUCLEOTIDE SEQUENCE [LARGE SCALE GENOMIC DNA]</scope>
</reference>
<dbReference type="InterPro" id="IPR001841">
    <property type="entry name" value="Znf_RING"/>
</dbReference>
<dbReference type="EMBL" id="CAJFCJ010000004">
    <property type="protein sequence ID" value="CAD5113542.1"/>
    <property type="molecule type" value="Genomic_DNA"/>
</dbReference>
<keyword evidence="1" id="KW-0479">Metal-binding</keyword>
<dbReference type="Pfam" id="PF13639">
    <property type="entry name" value="zf-RING_2"/>
    <property type="match status" value="1"/>
</dbReference>
<keyword evidence="7" id="KW-1185">Reference proteome</keyword>
<dbReference type="InterPro" id="IPR017907">
    <property type="entry name" value="Znf_RING_CS"/>
</dbReference>
<proteinExistence type="predicted"/>
<evidence type="ECO:0000313" key="6">
    <source>
        <dbReference type="EMBL" id="CAD5113542.1"/>
    </source>
</evidence>
<gene>
    <name evidence="6" type="ORF">DGYR_LOCUS2510</name>
</gene>
<dbReference type="InterPro" id="IPR013083">
    <property type="entry name" value="Znf_RING/FYVE/PHD"/>
</dbReference>
<evidence type="ECO:0000256" key="2">
    <source>
        <dbReference type="ARBA" id="ARBA00022771"/>
    </source>
</evidence>
<name>A0A7I8VCC2_9ANNE</name>
<dbReference type="OrthoDB" id="111250at2759"/>
<keyword evidence="2 4" id="KW-0863">Zinc-finger</keyword>
<evidence type="ECO:0000256" key="1">
    <source>
        <dbReference type="ARBA" id="ARBA00022723"/>
    </source>
</evidence>
<evidence type="ECO:0000259" key="5">
    <source>
        <dbReference type="PROSITE" id="PS50089"/>
    </source>
</evidence>
<dbReference type="Proteomes" id="UP000549394">
    <property type="component" value="Unassembled WGS sequence"/>
</dbReference>
<evidence type="ECO:0000256" key="4">
    <source>
        <dbReference type="PROSITE-ProRule" id="PRU00175"/>
    </source>
</evidence>
<sequence>MEKIVKIGYTIKNAEVECTICTKSWVDNDPRMLPCQHTFCYHCLDELQENSMSTKILQCPACRAKYPWPDEGTSGFPKNRFATALEENTIFYCSRHPLNKSIERPIVCKDCKQKRLCLECLLEHRTCDLASHDDHIVEQTAIVDKYSRKADDLEKRFKENRSILVNRVEEVTASVIDIIRHQSNDILKDIDQHFRLNANLLKAFRECLKKEFLTNELLGNRLSEICNRSIEFVELFDPSFNTSYLGRINVAESRFTAVKFWKEKEFQAQSNLLTYYNDDLLVDVTSHEDKEKYVIKDVLTGTILHEEKNEIIDIFIIHSSTFYFVSNSVISKFQLDSSDREIINGLIDVVKITGNKINDETDILGVLCAGEDDSTQQTLALLMDDEIRWLRTLESGLEILSFCILNIGDLLCLTNSKTIERYCAETGNQLQQTSENISLFGNISSWSFGGFLLLEKESNKIKHFNDNFILISTIEIEDLNEDVDYIQTSLNGKILIGVKGKGSILYSSYSY</sequence>
<evidence type="ECO:0000313" key="7">
    <source>
        <dbReference type="Proteomes" id="UP000549394"/>
    </source>
</evidence>
<dbReference type="PANTHER" id="PTHR25462">
    <property type="entry name" value="BONUS, ISOFORM C-RELATED"/>
    <property type="match status" value="1"/>
</dbReference>
<dbReference type="Gene3D" id="3.30.40.10">
    <property type="entry name" value="Zinc/RING finger domain, C3HC4 (zinc finger)"/>
    <property type="match status" value="1"/>
</dbReference>
<feature type="domain" description="RING-type" evidence="5">
    <location>
        <begin position="18"/>
        <end position="63"/>
    </location>
</feature>
<dbReference type="InterPro" id="IPR047153">
    <property type="entry name" value="TRIM45/56/19-like"/>
</dbReference>
<comment type="caution">
    <text evidence="6">The sequence shown here is derived from an EMBL/GenBank/DDBJ whole genome shotgun (WGS) entry which is preliminary data.</text>
</comment>
<protein>
    <recommendedName>
        <fullName evidence="5">RING-type domain-containing protein</fullName>
    </recommendedName>
</protein>
<dbReference type="PANTHER" id="PTHR25462:SF296">
    <property type="entry name" value="MEIOTIC P26, ISOFORM F"/>
    <property type="match status" value="1"/>
</dbReference>
<dbReference type="PROSITE" id="PS50089">
    <property type="entry name" value="ZF_RING_2"/>
    <property type="match status" value="1"/>
</dbReference>
<evidence type="ECO:0000256" key="3">
    <source>
        <dbReference type="ARBA" id="ARBA00022833"/>
    </source>
</evidence>
<dbReference type="SUPFAM" id="SSF57850">
    <property type="entry name" value="RING/U-box"/>
    <property type="match status" value="1"/>
</dbReference>
<dbReference type="PROSITE" id="PS00518">
    <property type="entry name" value="ZF_RING_1"/>
    <property type="match status" value="1"/>
</dbReference>
<dbReference type="SMART" id="SM00184">
    <property type="entry name" value="RING"/>
    <property type="match status" value="1"/>
</dbReference>